<keyword evidence="2" id="KW-0812">Transmembrane</keyword>
<feature type="compositionally biased region" description="Polar residues" evidence="1">
    <location>
        <begin position="12"/>
        <end position="26"/>
    </location>
</feature>
<organism evidence="3 4">
    <name type="scientific">Ancylobacter novellus</name>
    <name type="common">Thiobacillus novellus</name>
    <dbReference type="NCBI Taxonomy" id="921"/>
    <lineage>
        <taxon>Bacteria</taxon>
        <taxon>Pseudomonadati</taxon>
        <taxon>Pseudomonadota</taxon>
        <taxon>Alphaproteobacteria</taxon>
        <taxon>Hyphomicrobiales</taxon>
        <taxon>Xanthobacteraceae</taxon>
        <taxon>Ancylobacter</taxon>
    </lineage>
</organism>
<evidence type="ECO:0000256" key="1">
    <source>
        <dbReference type="SAM" id="MobiDB-lite"/>
    </source>
</evidence>
<name>A0A2W5MZ01_ANCNO</name>
<gene>
    <name evidence="3" type="ORF">DI565_00780</name>
</gene>
<dbReference type="Proteomes" id="UP000249577">
    <property type="component" value="Unassembled WGS sequence"/>
</dbReference>
<evidence type="ECO:0000256" key="2">
    <source>
        <dbReference type="SAM" id="Phobius"/>
    </source>
</evidence>
<feature type="transmembrane region" description="Helical" evidence="2">
    <location>
        <begin position="34"/>
        <end position="57"/>
    </location>
</feature>
<feature type="region of interest" description="Disordered" evidence="1">
    <location>
        <begin position="1"/>
        <end position="28"/>
    </location>
</feature>
<evidence type="ECO:0000313" key="3">
    <source>
        <dbReference type="EMBL" id="PZQ18970.1"/>
    </source>
</evidence>
<reference evidence="3 4" key="1">
    <citation type="submission" date="2017-08" db="EMBL/GenBank/DDBJ databases">
        <title>Infants hospitalized years apart are colonized by the same room-sourced microbial strains.</title>
        <authorList>
            <person name="Brooks B."/>
            <person name="Olm M.R."/>
            <person name="Firek B.A."/>
            <person name="Baker R."/>
            <person name="Thomas B.C."/>
            <person name="Morowitz M.J."/>
            <person name="Banfield J.F."/>
        </authorList>
    </citation>
    <scope>NUCLEOTIDE SEQUENCE [LARGE SCALE GENOMIC DNA]</scope>
    <source>
        <strain evidence="3">S2_005_003_R2_43</strain>
    </source>
</reference>
<keyword evidence="2" id="KW-1133">Transmembrane helix</keyword>
<dbReference type="EMBL" id="QFPN01000001">
    <property type="protein sequence ID" value="PZQ18970.1"/>
    <property type="molecule type" value="Genomic_DNA"/>
</dbReference>
<protein>
    <submittedName>
        <fullName evidence="3">Uncharacterized protein</fullName>
    </submittedName>
</protein>
<comment type="caution">
    <text evidence="3">The sequence shown here is derived from an EMBL/GenBank/DDBJ whole genome shotgun (WGS) entry which is preliminary data.</text>
</comment>
<evidence type="ECO:0000313" key="4">
    <source>
        <dbReference type="Proteomes" id="UP000249577"/>
    </source>
</evidence>
<accession>A0A2W5MZ01</accession>
<keyword evidence="2" id="KW-0472">Membrane</keyword>
<proteinExistence type="predicted"/>
<sequence length="62" mass="6275">MADARTPPEPFFSTNVAASPANQSSAKALRDPPAGLRVVIALYALALVAMVVAIAVLKAPGS</sequence>
<dbReference type="AlphaFoldDB" id="A0A2W5MZ01"/>